<dbReference type="InterPro" id="IPR011766">
    <property type="entry name" value="TPP_enzyme_TPP-bd"/>
</dbReference>
<keyword evidence="3 7" id="KW-0479">Metal-binding</keyword>
<evidence type="ECO:0000256" key="7">
    <source>
        <dbReference type="HAMAP-Rule" id="MF_01659"/>
    </source>
</evidence>
<reference evidence="11" key="1">
    <citation type="submission" date="2022-06" db="EMBL/GenBank/DDBJ databases">
        <title>Genome sequence of Phormidium yuhuli AB48 isolated from an industrial photobioreactor environment.</title>
        <authorList>
            <person name="Qiu Y."/>
            <person name="Noonan A.J.C."/>
            <person name="Dofher K."/>
            <person name="Koch M."/>
            <person name="Kieft B."/>
            <person name="Lin X."/>
            <person name="Ziels R.M."/>
            <person name="Hallam S.J."/>
        </authorList>
    </citation>
    <scope>NUCLEOTIDE SEQUENCE</scope>
    <source>
        <strain evidence="11">AB48</strain>
    </source>
</reference>
<comment type="function">
    <text evidence="7">Catalyzes the thiamine diphosphate-dependent decarboxylation of 2-oxoglutarate and the subsequent addition of the resulting succinic semialdehyde-thiamine pyrophosphate anion to isochorismate to yield 2-succinyl-5-enolpyruvyl-6-hydroxy-3-cyclohexene-1-carboxylate (SEPHCHC).</text>
</comment>
<evidence type="ECO:0000256" key="6">
    <source>
        <dbReference type="ARBA" id="ARBA00023211"/>
    </source>
</evidence>
<sequence length="592" mass="66010">MAVDPRNTNTLWASVLVETLARLGLDLAVICPGSRSAPLAVTLAQHEQIEAISILDERSAAFFALGYAKRTHKPVALVCTSGTAGANFYPAIIEARESRVPLLVLTADRPPELRHCQAGQAIDQQKLYGNYTSWYAELALPELSLSRLGYLRQTLVYGWERTCFPVPGVVHLNCPFRQPLAPEPQPQTEEFVRMLGDGIWEEFFAAVTPELPATPRPSAESLDRAFAAWFKSDRGLIIAGVAQPRNPKQYSERVAQLAKTLGFPVFAEALSPLRHWASLNPQLVVGYDLLLRHPEMAAQLQPDLVLQLGDLPTSKVLRQWLQQVNPLTWVLDPGDRNLDPLHSRTVHLRLDVERLPIPDPVVPPVPSEFCQQWCEADAELSEALTSKMAEIDPLREPQLPWLLSHSLPSQRQVMVANSTPVRDMEWFWRRSDRQTQVFCNRGANGIDGTLSTAIGLAYGGKPTLLISGDLAFLHDTNGLLLAQRLKGHGHLTVLLINNQGGGIFEHLPIAQFNPPFEEFFATPQQVNIEKLCAAYEIGYNPIESAGDLKDALHQFPQPGLQVLEFRSDRHQDHAWRSQVFGISSQLNRSEER</sequence>
<comment type="subunit">
    <text evidence="7">Homodimer.</text>
</comment>
<keyword evidence="6 7" id="KW-0464">Manganese</keyword>
<dbReference type="PIRSF" id="PIRSF004983">
    <property type="entry name" value="MenD"/>
    <property type="match status" value="1"/>
</dbReference>
<keyword evidence="4 7" id="KW-0460">Magnesium</keyword>
<dbReference type="Pfam" id="PF02776">
    <property type="entry name" value="TPP_enzyme_N"/>
    <property type="match status" value="1"/>
</dbReference>
<comment type="similarity">
    <text evidence="7">Belongs to the TPP enzyme family. MenD subfamily.</text>
</comment>
<dbReference type="Gene3D" id="3.40.50.1220">
    <property type="entry name" value="TPP-binding domain"/>
    <property type="match status" value="1"/>
</dbReference>
<protein>
    <recommendedName>
        <fullName evidence="7">2-succinyl-5-enolpyruvyl-6-hydroxy-3-cyclohexene-1-carboxylate synthase</fullName>
        <shortName evidence="7">SEPHCHC synthase</shortName>
        <ecNumber evidence="7">2.2.1.9</ecNumber>
    </recommendedName>
</protein>
<gene>
    <name evidence="7 11" type="primary">menD</name>
    <name evidence="11" type="ORF">NEA10_04440</name>
</gene>
<proteinExistence type="inferred from homology"/>
<keyword evidence="2 7" id="KW-0808">Transferase</keyword>
<dbReference type="InterPro" id="IPR032264">
    <property type="entry name" value="MenD_middle"/>
</dbReference>
<evidence type="ECO:0000256" key="2">
    <source>
        <dbReference type="ARBA" id="ARBA00022679"/>
    </source>
</evidence>
<dbReference type="Pfam" id="PF16582">
    <property type="entry name" value="TPP_enzyme_M_2"/>
    <property type="match status" value="1"/>
</dbReference>
<dbReference type="InterPro" id="IPR029061">
    <property type="entry name" value="THDP-binding"/>
</dbReference>
<dbReference type="InterPro" id="IPR012001">
    <property type="entry name" value="Thiamin_PyroP_enz_TPP-bd_dom"/>
</dbReference>
<comment type="pathway">
    <text evidence="7">Quinol/quinone metabolism; 1,4-dihydroxy-2-naphthoate biosynthesis; 1,4-dihydroxy-2-naphthoate from chorismate: step 2/7.</text>
</comment>
<evidence type="ECO:0000256" key="4">
    <source>
        <dbReference type="ARBA" id="ARBA00022842"/>
    </source>
</evidence>
<dbReference type="PANTHER" id="PTHR42916">
    <property type="entry name" value="2-SUCCINYL-5-ENOLPYRUVYL-6-HYDROXY-3-CYCLOHEXENE-1-CARBOXYLATE SYNTHASE"/>
    <property type="match status" value="1"/>
</dbReference>
<dbReference type="Pfam" id="PF02775">
    <property type="entry name" value="TPP_enzyme_C"/>
    <property type="match status" value="1"/>
</dbReference>
<evidence type="ECO:0000313" key="11">
    <source>
        <dbReference type="EMBL" id="USR91979.1"/>
    </source>
</evidence>
<dbReference type="RefSeq" id="WP_252664058.1">
    <property type="nucleotide sequence ID" value="NZ_CP098611.1"/>
</dbReference>
<dbReference type="CDD" id="cd07037">
    <property type="entry name" value="TPP_PYR_MenD"/>
    <property type="match status" value="1"/>
</dbReference>
<dbReference type="SUPFAM" id="SSF52467">
    <property type="entry name" value="DHS-like NAD/FAD-binding domain"/>
    <property type="match status" value="1"/>
</dbReference>
<comment type="cofactor">
    <cofactor evidence="7">
        <name>thiamine diphosphate</name>
        <dbReference type="ChEBI" id="CHEBI:58937"/>
    </cofactor>
    <text evidence="7">Binds 1 thiamine pyrophosphate per subunit.</text>
</comment>
<evidence type="ECO:0000256" key="1">
    <source>
        <dbReference type="ARBA" id="ARBA00022428"/>
    </source>
</evidence>
<evidence type="ECO:0000259" key="10">
    <source>
        <dbReference type="Pfam" id="PF16582"/>
    </source>
</evidence>
<dbReference type="InterPro" id="IPR004433">
    <property type="entry name" value="MenaQ_synth_MenD"/>
</dbReference>
<dbReference type="NCBIfam" id="TIGR00173">
    <property type="entry name" value="menD"/>
    <property type="match status" value="1"/>
</dbReference>
<dbReference type="SUPFAM" id="SSF52518">
    <property type="entry name" value="Thiamin diphosphate-binding fold (THDP-binding)"/>
    <property type="match status" value="2"/>
</dbReference>
<dbReference type="CDD" id="cd02009">
    <property type="entry name" value="TPP_SHCHC_synthase"/>
    <property type="match status" value="1"/>
</dbReference>
<evidence type="ECO:0000256" key="5">
    <source>
        <dbReference type="ARBA" id="ARBA00023052"/>
    </source>
</evidence>
<comment type="pathway">
    <text evidence="7">Cofactor biosynthesis; phylloquinone biosynthesis.</text>
</comment>
<dbReference type="PANTHER" id="PTHR42916:SF1">
    <property type="entry name" value="PROTEIN PHYLLO, CHLOROPLASTIC"/>
    <property type="match status" value="1"/>
</dbReference>
<dbReference type="InterPro" id="IPR029035">
    <property type="entry name" value="DHS-like_NAD/FAD-binding_dom"/>
</dbReference>
<comment type="catalytic activity">
    <reaction evidence="7">
        <text>isochorismate + 2-oxoglutarate + H(+) = 5-enolpyruvoyl-6-hydroxy-2-succinyl-cyclohex-3-ene-1-carboxylate + CO2</text>
        <dbReference type="Rhea" id="RHEA:25593"/>
        <dbReference type="ChEBI" id="CHEBI:15378"/>
        <dbReference type="ChEBI" id="CHEBI:16526"/>
        <dbReference type="ChEBI" id="CHEBI:16810"/>
        <dbReference type="ChEBI" id="CHEBI:29780"/>
        <dbReference type="ChEBI" id="CHEBI:58818"/>
        <dbReference type="EC" id="2.2.1.9"/>
    </reaction>
</comment>
<evidence type="ECO:0000313" key="12">
    <source>
        <dbReference type="Proteomes" id="UP001056708"/>
    </source>
</evidence>
<keyword evidence="12" id="KW-1185">Reference proteome</keyword>
<evidence type="ECO:0000259" key="9">
    <source>
        <dbReference type="Pfam" id="PF02776"/>
    </source>
</evidence>
<evidence type="ECO:0000256" key="3">
    <source>
        <dbReference type="ARBA" id="ARBA00022723"/>
    </source>
</evidence>
<dbReference type="Proteomes" id="UP001056708">
    <property type="component" value="Chromosome"/>
</dbReference>
<organism evidence="11 12">
    <name type="scientific">Phormidium yuhuli AB48</name>
    <dbReference type="NCBI Taxonomy" id="2940671"/>
    <lineage>
        <taxon>Bacteria</taxon>
        <taxon>Bacillati</taxon>
        <taxon>Cyanobacteriota</taxon>
        <taxon>Cyanophyceae</taxon>
        <taxon>Oscillatoriophycideae</taxon>
        <taxon>Oscillatoriales</taxon>
        <taxon>Oscillatoriaceae</taxon>
        <taxon>Phormidium</taxon>
        <taxon>Phormidium yuhuli</taxon>
    </lineage>
</organism>
<name>A0ABY5ARZ4_9CYAN</name>
<dbReference type="GO" id="GO:0070204">
    <property type="term" value="F:2-succinyl-5-enolpyruvyl-6-hydroxy-3-cyclohexene-1-carboxylic-acid synthase activity"/>
    <property type="evidence" value="ECO:0007669"/>
    <property type="project" value="UniProtKB-EC"/>
</dbReference>
<accession>A0ABY5ARZ4</accession>
<feature type="domain" description="Thiamine pyrophosphate enzyme TPP-binding" evidence="8">
    <location>
        <begin position="432"/>
        <end position="555"/>
    </location>
</feature>
<evidence type="ECO:0000259" key="8">
    <source>
        <dbReference type="Pfam" id="PF02775"/>
    </source>
</evidence>
<feature type="domain" description="Menaquinone biosynthesis protein MenD middle" evidence="10">
    <location>
        <begin position="227"/>
        <end position="413"/>
    </location>
</feature>
<feature type="domain" description="Thiamine pyrophosphate enzyme N-terminal TPP-binding" evidence="9">
    <location>
        <begin position="13"/>
        <end position="126"/>
    </location>
</feature>
<comment type="cofactor">
    <cofactor evidence="7">
        <name>Mg(2+)</name>
        <dbReference type="ChEBI" id="CHEBI:18420"/>
    </cofactor>
    <cofactor evidence="7">
        <name>Mn(2+)</name>
        <dbReference type="ChEBI" id="CHEBI:29035"/>
    </cofactor>
</comment>
<dbReference type="EC" id="2.2.1.9" evidence="7"/>
<dbReference type="HAMAP" id="MF_01659">
    <property type="entry name" value="MenD"/>
    <property type="match status" value="1"/>
</dbReference>
<keyword evidence="5 7" id="KW-0786">Thiamine pyrophosphate</keyword>
<dbReference type="EMBL" id="CP098611">
    <property type="protein sequence ID" value="USR91979.1"/>
    <property type="molecule type" value="Genomic_DNA"/>
</dbReference>
<keyword evidence="1" id="KW-0474">Menaquinone biosynthesis</keyword>
<dbReference type="Gene3D" id="3.40.50.970">
    <property type="match status" value="2"/>
</dbReference>